<dbReference type="FunFam" id="3.30.980.10:FF:000008">
    <property type="entry name" value="Similar to alanyl-tRNA synthetase"/>
    <property type="match status" value="1"/>
</dbReference>
<reference evidence="2 3" key="1">
    <citation type="submission" date="2024-01" db="EMBL/GenBank/DDBJ databases">
        <title>Genome assemblies of Stephania.</title>
        <authorList>
            <person name="Yang L."/>
        </authorList>
    </citation>
    <scope>NUCLEOTIDE SEQUENCE [LARGE SCALE GENOMIC DNA]</scope>
    <source>
        <strain evidence="2">YNDBR</strain>
        <tissue evidence="2">Leaf</tissue>
    </source>
</reference>
<dbReference type="PROSITE" id="PS50860">
    <property type="entry name" value="AA_TRNA_LIGASE_II_ALA"/>
    <property type="match status" value="1"/>
</dbReference>
<dbReference type="Gene3D" id="3.30.980.10">
    <property type="entry name" value="Threonyl-trna Synthetase, Chain A, domain 2"/>
    <property type="match status" value="1"/>
</dbReference>
<dbReference type="InterPro" id="IPR051335">
    <property type="entry name" value="Alanyl-tRNA_Editing_Enzymes"/>
</dbReference>
<evidence type="ECO:0000313" key="3">
    <source>
        <dbReference type="Proteomes" id="UP001420932"/>
    </source>
</evidence>
<dbReference type="InterPro" id="IPR009000">
    <property type="entry name" value="Transl_B-barrel_sf"/>
</dbReference>
<dbReference type="PANTHER" id="PTHR43462:SF2">
    <property type="entry name" value="THREONYL AND ALANYL TRNA SYNTHETASE SECOND ADDITIONAL DOMAIN-CONTAINING PROTEIN"/>
    <property type="match status" value="1"/>
</dbReference>
<evidence type="ECO:0000313" key="2">
    <source>
        <dbReference type="EMBL" id="KAK9161545.1"/>
    </source>
</evidence>
<feature type="domain" description="Alanyl-transfer RNA synthetases family profile" evidence="1">
    <location>
        <begin position="1"/>
        <end position="240"/>
    </location>
</feature>
<dbReference type="PANTHER" id="PTHR43462">
    <property type="entry name" value="ALANYL-TRNA EDITING PROTEIN"/>
    <property type="match status" value="1"/>
</dbReference>
<dbReference type="Pfam" id="PF01411">
    <property type="entry name" value="tRNA-synt_2c"/>
    <property type="match status" value="1"/>
</dbReference>
<dbReference type="AlphaFoldDB" id="A0AAP0PZP9"/>
<dbReference type="InterPro" id="IPR018164">
    <property type="entry name" value="Ala-tRNA-synth_IIc_N"/>
</dbReference>
<dbReference type="EMBL" id="JBBNAF010000003">
    <property type="protein sequence ID" value="KAK9161545.1"/>
    <property type="molecule type" value="Genomic_DNA"/>
</dbReference>
<organism evidence="2 3">
    <name type="scientific">Stephania yunnanensis</name>
    <dbReference type="NCBI Taxonomy" id="152371"/>
    <lineage>
        <taxon>Eukaryota</taxon>
        <taxon>Viridiplantae</taxon>
        <taxon>Streptophyta</taxon>
        <taxon>Embryophyta</taxon>
        <taxon>Tracheophyta</taxon>
        <taxon>Spermatophyta</taxon>
        <taxon>Magnoliopsida</taxon>
        <taxon>Ranunculales</taxon>
        <taxon>Menispermaceae</taxon>
        <taxon>Menispermoideae</taxon>
        <taxon>Cissampelideae</taxon>
        <taxon>Stephania</taxon>
    </lineage>
</organism>
<dbReference type="InterPro" id="IPR018163">
    <property type="entry name" value="Thr/Ala-tRNA-synth_IIc_edit"/>
</dbReference>
<keyword evidence="3" id="KW-1185">Reference proteome</keyword>
<dbReference type="GO" id="GO:0004813">
    <property type="term" value="F:alanine-tRNA ligase activity"/>
    <property type="evidence" value="ECO:0007669"/>
    <property type="project" value="InterPro"/>
</dbReference>
<sequence>MAEEPPMKTNLAYFDDMWNLTSKAKLLSHSQGGDGRGALILDSTIFYPQGGGQPSDTGFISRSESDRIKFVVEDVRLKDGVVFHYGHYEENSSGEELEGGQEVCLFVDEQRRRLNSRLHTAGHLLDWCVRNVGLGHLEPGKGYHFPDGPYVEYKGTIPQNDWLSKQKELELNANELISNGGKVYAAIASYEEALDLCGGGLPEYIPVGSTPRVVKLGDNPGCPCGGTHVADIAEIGSMKVSQIRTKKGFTKVFYTLGDSLV</sequence>
<dbReference type="GO" id="GO:0003676">
    <property type="term" value="F:nucleic acid binding"/>
    <property type="evidence" value="ECO:0007669"/>
    <property type="project" value="InterPro"/>
</dbReference>
<dbReference type="GO" id="GO:0005524">
    <property type="term" value="F:ATP binding"/>
    <property type="evidence" value="ECO:0007669"/>
    <property type="project" value="InterPro"/>
</dbReference>
<evidence type="ECO:0000259" key="1">
    <source>
        <dbReference type="PROSITE" id="PS50860"/>
    </source>
</evidence>
<dbReference type="Gene3D" id="2.40.30.130">
    <property type="match status" value="1"/>
</dbReference>
<comment type="caution">
    <text evidence="2">The sequence shown here is derived from an EMBL/GenBank/DDBJ whole genome shotgun (WGS) entry which is preliminary data.</text>
</comment>
<dbReference type="InterPro" id="IPR018165">
    <property type="entry name" value="Ala-tRNA-synth_IIc_core"/>
</dbReference>
<proteinExistence type="predicted"/>
<dbReference type="SUPFAM" id="SSF50447">
    <property type="entry name" value="Translation proteins"/>
    <property type="match status" value="1"/>
</dbReference>
<gene>
    <name evidence="2" type="ORF">Syun_007886</name>
</gene>
<dbReference type="GO" id="GO:0005737">
    <property type="term" value="C:cytoplasm"/>
    <property type="evidence" value="ECO:0007669"/>
    <property type="project" value="UniProtKB-SubCell"/>
</dbReference>
<dbReference type="Proteomes" id="UP001420932">
    <property type="component" value="Unassembled WGS sequence"/>
</dbReference>
<name>A0AAP0PZP9_9MAGN</name>
<dbReference type="GO" id="GO:0006419">
    <property type="term" value="P:alanyl-tRNA aminoacylation"/>
    <property type="evidence" value="ECO:0007669"/>
    <property type="project" value="InterPro"/>
</dbReference>
<accession>A0AAP0PZP9</accession>
<protein>
    <recommendedName>
        <fullName evidence="1">Alanyl-transfer RNA synthetases family profile domain-containing protein</fullName>
    </recommendedName>
</protein>
<dbReference type="SUPFAM" id="SSF55186">
    <property type="entry name" value="ThrRS/AlaRS common domain"/>
    <property type="match status" value="1"/>
</dbReference>